<protein>
    <submittedName>
        <fullName evidence="2">Alpha-amylase</fullName>
    </submittedName>
</protein>
<feature type="domain" description="Glycosyl hydrolase family 13 catalytic" evidence="1">
    <location>
        <begin position="115"/>
        <end position="574"/>
    </location>
</feature>
<dbReference type="InterPro" id="IPR044077">
    <property type="entry name" value="Amylosucrase"/>
</dbReference>
<dbReference type="InterPro" id="IPR045857">
    <property type="entry name" value="O16G_dom_2"/>
</dbReference>
<comment type="caution">
    <text evidence="2">The sequence shown here is derived from an EMBL/GenBank/DDBJ whole genome shotgun (WGS) entry which is preliminary data.</text>
</comment>
<dbReference type="SMART" id="SM00642">
    <property type="entry name" value="Aamy"/>
    <property type="match status" value="1"/>
</dbReference>
<gene>
    <name evidence="2" type="ORF">GGG17_05575</name>
</gene>
<name>A0A6I3IX34_9MICO</name>
<reference evidence="2 3" key="1">
    <citation type="submission" date="2019-11" db="EMBL/GenBank/DDBJ databases">
        <title>Whole genome sequencing identifies a novel species of the genus Arsenicicoccus isolated from human blood.</title>
        <authorList>
            <person name="Jeong J.H."/>
            <person name="Kweon O.J."/>
            <person name="Kim H.R."/>
            <person name="Kim T.-H."/>
            <person name="Ha S.-M."/>
            <person name="Lee M.-K."/>
        </authorList>
    </citation>
    <scope>NUCLEOTIDE SEQUENCE [LARGE SCALE GENOMIC DNA]</scope>
    <source>
        <strain evidence="2 3">MKL-02</strain>
    </source>
</reference>
<evidence type="ECO:0000313" key="3">
    <source>
        <dbReference type="Proteomes" id="UP000431092"/>
    </source>
</evidence>
<dbReference type="GO" id="GO:0005975">
    <property type="term" value="P:carbohydrate metabolic process"/>
    <property type="evidence" value="ECO:0007669"/>
    <property type="project" value="InterPro"/>
</dbReference>
<dbReference type="Gene3D" id="2.60.40.1180">
    <property type="entry name" value="Golgi alpha-mannosidase II"/>
    <property type="match status" value="1"/>
</dbReference>
<dbReference type="Gene3D" id="3.90.400.10">
    <property type="entry name" value="Oligo-1,6-glucosidase, Domain 2"/>
    <property type="match status" value="1"/>
</dbReference>
<dbReference type="InterPro" id="IPR006047">
    <property type="entry name" value="GH13_cat_dom"/>
</dbReference>
<dbReference type="CDD" id="cd11324">
    <property type="entry name" value="AmyAc_Amylosucrase"/>
    <property type="match status" value="1"/>
</dbReference>
<proteinExistence type="predicted"/>
<dbReference type="SUPFAM" id="SSF51445">
    <property type="entry name" value="(Trans)glycosidases"/>
    <property type="match status" value="1"/>
</dbReference>
<dbReference type="InterPro" id="IPR013780">
    <property type="entry name" value="Glyco_hydro_b"/>
</dbReference>
<dbReference type="InterPro" id="IPR017853">
    <property type="entry name" value="GH"/>
</dbReference>
<dbReference type="Pfam" id="PF00128">
    <property type="entry name" value="Alpha-amylase"/>
    <property type="match status" value="1"/>
</dbReference>
<dbReference type="PANTHER" id="PTHR10357">
    <property type="entry name" value="ALPHA-AMYLASE FAMILY MEMBER"/>
    <property type="match status" value="1"/>
</dbReference>
<sequence length="662" mass="74233">MPLGPLLDRPPPGVHVPAIPRAHHDLPEWLDLSPLEQQIYDVRLEALWADVRRPVAELYGEDGHGHDLGQVLERLVTVAARAYATRSQELRVLDERRLSQPDWFQRSELVGYVCYTDRFSGSFATLPGRLDYLAELGVGYLHLMPVLEPREGANDGGYAVRDYRATDPRLGSMDELRALATTLRGRGVSLVVDLVCNHTAREHEWARRAVTGTTPEDLAYRDYYLFYPDREQPDRWEASLPEVFPDFAPGNFTWVPEIRQWVWTTFNDYQWDLNYANPRVLEEMLDVICYLGNAGVEVVRLDAVAFLWKRLGTTCQNQPEAHLILQAFRALTRLAMPGVILLAEAIVSPEDLVPYLGQGAATAKECELAYHNVYMVALWSALAEGDARLLTHTLRAMPQIPPSVAWLTYARLHDDIGWAVTDDNAAAVGLDGFWHRSFLSDFYSGAHPGSWAVGEVFQENPVTRDRRISGTLASLCGLERAQAEGDETAVDLAIRRILLMQGLVLVLGGVPLIYMGDEIGLLNDHSYLADPALAEDNRWIHRPPMDWVAAERRHDPATVEGRVFGGLQRLVRARQALPQLHAQTSTEPLSLGNDAVFALLRTGPRGHVLALANLTAAPQHLSLHGFDRFGPLSGLRDAITGDDLWWEFTLEPYQQRWVVPTP</sequence>
<dbReference type="AlphaFoldDB" id="A0A6I3IX34"/>
<evidence type="ECO:0000313" key="2">
    <source>
        <dbReference type="EMBL" id="MTB71446.1"/>
    </source>
</evidence>
<dbReference type="GO" id="GO:0047669">
    <property type="term" value="F:amylosucrase activity"/>
    <property type="evidence" value="ECO:0007669"/>
    <property type="project" value="InterPro"/>
</dbReference>
<dbReference type="Proteomes" id="UP000431092">
    <property type="component" value="Unassembled WGS sequence"/>
</dbReference>
<dbReference type="PANTHER" id="PTHR10357:SF213">
    <property type="entry name" value="ALPHA AMYLASE CATALYTIC REGION"/>
    <property type="match status" value="1"/>
</dbReference>
<dbReference type="Gene3D" id="1.10.1740.10">
    <property type="match status" value="1"/>
</dbReference>
<evidence type="ECO:0000259" key="1">
    <source>
        <dbReference type="SMART" id="SM00642"/>
    </source>
</evidence>
<dbReference type="Gene3D" id="3.20.20.80">
    <property type="entry name" value="Glycosidases"/>
    <property type="match status" value="1"/>
</dbReference>
<keyword evidence="3" id="KW-1185">Reference proteome</keyword>
<organism evidence="2 3">
    <name type="scientific">Arsenicicoccus cauae</name>
    <dbReference type="NCBI Taxonomy" id="2663847"/>
    <lineage>
        <taxon>Bacteria</taxon>
        <taxon>Bacillati</taxon>
        <taxon>Actinomycetota</taxon>
        <taxon>Actinomycetes</taxon>
        <taxon>Micrococcales</taxon>
        <taxon>Intrasporangiaceae</taxon>
        <taxon>Arsenicicoccus</taxon>
    </lineage>
</organism>
<accession>A0A6I3IX34</accession>
<dbReference type="EMBL" id="WLVL01000019">
    <property type="protein sequence ID" value="MTB71446.1"/>
    <property type="molecule type" value="Genomic_DNA"/>
</dbReference>